<dbReference type="EMBL" id="CP020121">
    <property type="protein sequence ID" value="AQZ99686.1"/>
    <property type="molecule type" value="Genomic_DNA"/>
</dbReference>
<evidence type="ECO:0000313" key="4">
    <source>
        <dbReference type="Proteomes" id="UP000242792"/>
    </source>
</evidence>
<dbReference type="KEGG" id="cke:B5M06_01805"/>
<reference evidence="2 3" key="1">
    <citation type="submission" date="2015-12" db="EMBL/GenBank/DDBJ databases">
        <title>Complete genome sequence of a multi-drug resistant strain Acidovorax sp. 12322-1.</title>
        <authorList>
            <person name="Ming D."/>
            <person name="Wang M."/>
            <person name="Hu S."/>
            <person name="Zhou Y."/>
            <person name="Jiang T."/>
        </authorList>
    </citation>
    <scope>NUCLEOTIDE SEQUENCE [LARGE SCALE GENOMIC DNA]</scope>
    <source>
        <strain evidence="2 3">12322-1</strain>
    </source>
</reference>
<name>A0A0W7YXM7_9BURK</name>
<accession>A0A1V0BIC2</accession>
<gene>
    <name evidence="2" type="ORF">AS359_13520</name>
    <name evidence="1" type="ORF">B5M06_01805</name>
</gene>
<keyword evidence="3" id="KW-1185">Reference proteome</keyword>
<dbReference type="Proteomes" id="UP000242792">
    <property type="component" value="Chromosome"/>
</dbReference>
<accession>A0A0W7YXM7</accession>
<dbReference type="OrthoDB" id="8794766at2"/>
<proteinExistence type="predicted"/>
<dbReference type="Proteomes" id="UP000053300">
    <property type="component" value="Unassembled WGS sequence"/>
</dbReference>
<sequence>MFLQRTSKALLELTPGQRQLSLRERSLLLLAEGTPRQVLEQMYHGQARLLVEQLLANGYLQTMDGASSAPSRTSPAPMSLAGVRMHLFDLCERMFANRLHDTAEQLRHMLREARDVDSMLQAREHLLRAVQLYAGVERAEALRRQLADMLPERSLDNA</sequence>
<evidence type="ECO:0000313" key="1">
    <source>
        <dbReference type="EMBL" id="AQZ99686.1"/>
    </source>
</evidence>
<evidence type="ECO:0000313" key="2">
    <source>
        <dbReference type="EMBL" id="KUF39948.1"/>
    </source>
</evidence>
<evidence type="ECO:0000313" key="3">
    <source>
        <dbReference type="Proteomes" id="UP000053300"/>
    </source>
</evidence>
<protein>
    <submittedName>
        <fullName evidence="2">Uncharacterized protein</fullName>
    </submittedName>
</protein>
<organism evidence="2 3">
    <name type="scientific">Comamonas kerstersii</name>
    <dbReference type="NCBI Taxonomy" id="225992"/>
    <lineage>
        <taxon>Bacteria</taxon>
        <taxon>Pseudomonadati</taxon>
        <taxon>Pseudomonadota</taxon>
        <taxon>Betaproteobacteria</taxon>
        <taxon>Burkholderiales</taxon>
        <taxon>Comamonadaceae</taxon>
        <taxon>Comamonas</taxon>
    </lineage>
</organism>
<dbReference type="AlphaFoldDB" id="A0A0W7YXM7"/>
<dbReference type="EMBL" id="LPXH01000034">
    <property type="protein sequence ID" value="KUF39948.1"/>
    <property type="molecule type" value="Genomic_DNA"/>
</dbReference>
<dbReference type="GeneID" id="83038047"/>
<dbReference type="RefSeq" id="WP_054066816.1">
    <property type="nucleotide sequence ID" value="NZ_CATYED010000002.1"/>
</dbReference>
<reference evidence="1 4" key="2">
    <citation type="submission" date="2017-03" db="EMBL/GenBank/DDBJ databases">
        <title>Rapid Whole Genome Sequencing of Comamonas kerstersii Causing Continuous ambulatory Peritoneal Dialysis-Associated Peritonitis.</title>
        <authorList>
            <person name="Zheng B."/>
        </authorList>
    </citation>
    <scope>NUCLEOTIDE SEQUENCE [LARGE SCALE GENOMIC DNA]</scope>
    <source>
        <strain evidence="1 4">8943</strain>
    </source>
</reference>